<organism evidence="4 5">
    <name type="scientific">Larinioides sclopetarius</name>
    <dbReference type="NCBI Taxonomy" id="280406"/>
    <lineage>
        <taxon>Eukaryota</taxon>
        <taxon>Metazoa</taxon>
        <taxon>Ecdysozoa</taxon>
        <taxon>Arthropoda</taxon>
        <taxon>Chelicerata</taxon>
        <taxon>Arachnida</taxon>
        <taxon>Araneae</taxon>
        <taxon>Araneomorphae</taxon>
        <taxon>Entelegynae</taxon>
        <taxon>Araneoidea</taxon>
        <taxon>Araneidae</taxon>
        <taxon>Larinioides</taxon>
    </lineage>
</organism>
<comment type="caution">
    <text evidence="4">The sequence shown here is derived from an EMBL/GenBank/DDBJ whole genome shotgun (WGS) entry which is preliminary data.</text>
</comment>
<gene>
    <name evidence="4" type="ORF">LARSCL_LOCUS13129</name>
</gene>
<proteinExistence type="predicted"/>
<feature type="transmembrane region" description="Helical" evidence="2">
    <location>
        <begin position="186"/>
        <end position="203"/>
    </location>
</feature>
<keyword evidence="5" id="KW-1185">Reference proteome</keyword>
<feature type="signal peptide" evidence="3">
    <location>
        <begin position="1"/>
        <end position="18"/>
    </location>
</feature>
<evidence type="ECO:0000256" key="3">
    <source>
        <dbReference type="SAM" id="SignalP"/>
    </source>
</evidence>
<reference evidence="4 5" key="1">
    <citation type="submission" date="2024-04" db="EMBL/GenBank/DDBJ databases">
        <authorList>
            <person name="Rising A."/>
            <person name="Reimegard J."/>
            <person name="Sonavane S."/>
            <person name="Akerstrom W."/>
            <person name="Nylinder S."/>
            <person name="Hedman E."/>
            <person name="Kallberg Y."/>
        </authorList>
    </citation>
    <scope>NUCLEOTIDE SEQUENCE [LARGE SCALE GENOMIC DNA]</scope>
</reference>
<keyword evidence="2" id="KW-0472">Membrane</keyword>
<protein>
    <submittedName>
        <fullName evidence="4">Uncharacterized protein</fullName>
    </submittedName>
</protein>
<feature type="chain" id="PRO_5043751965" evidence="3">
    <location>
        <begin position="19"/>
        <end position="362"/>
    </location>
</feature>
<evidence type="ECO:0000256" key="1">
    <source>
        <dbReference type="SAM" id="MobiDB-lite"/>
    </source>
</evidence>
<sequence>MVTIYGLILVIYLTKCICESTNMESHLYQLRNLTSSESRPTLLAENSLSKANEHAHYIQPPEEYLQNFEALLRSSNRNQPLESIHRNPHLLNLDTSHKPSASLQNVHVYRLIPYQERHLHHIDDESDLGLLKKHDFPSGHDLGWNIFPTGQGNTGGFGLGHGNTGGFGSNHGSGGALKKGKEAKTLFILMAPLILLAVFGPILATQAMIPWVANGGLTSVSTIAGGKRRKRQASQNFDPRQTPEMERRLHLFMEVQDFIARTGSQGLVQEMGEAFLQCQKFTERRNKCLERVACAFTDTTSAIDHDERRIGRMVLRNVMSNPLFPSSLIGKLKKGFLVGKNHPGNCINFWCDVVDNPRNKPN</sequence>
<dbReference type="Proteomes" id="UP001497382">
    <property type="component" value="Unassembled WGS sequence"/>
</dbReference>
<keyword evidence="3" id="KW-0732">Signal</keyword>
<evidence type="ECO:0000313" key="5">
    <source>
        <dbReference type="Proteomes" id="UP001497382"/>
    </source>
</evidence>
<dbReference type="EMBL" id="CAXIEN010000178">
    <property type="protein sequence ID" value="CAL1284401.1"/>
    <property type="molecule type" value="Genomic_DNA"/>
</dbReference>
<feature type="region of interest" description="Disordered" evidence="1">
    <location>
        <begin position="224"/>
        <end position="243"/>
    </location>
</feature>
<keyword evidence="2" id="KW-0812">Transmembrane</keyword>
<accession>A0AAV2AK72</accession>
<evidence type="ECO:0000313" key="4">
    <source>
        <dbReference type="EMBL" id="CAL1284401.1"/>
    </source>
</evidence>
<evidence type="ECO:0000256" key="2">
    <source>
        <dbReference type="SAM" id="Phobius"/>
    </source>
</evidence>
<dbReference type="AlphaFoldDB" id="A0AAV2AK72"/>
<keyword evidence="2" id="KW-1133">Transmembrane helix</keyword>
<name>A0AAV2AK72_9ARAC</name>